<evidence type="ECO:0000313" key="1">
    <source>
        <dbReference type="EMBL" id="OKO95988.1"/>
    </source>
</evidence>
<keyword evidence="2" id="KW-1185">Reference proteome</keyword>
<dbReference type="AlphaFoldDB" id="A0A1Q5T730"/>
<gene>
    <name evidence="1" type="ORF">PENSUB_11009</name>
</gene>
<dbReference type="EMBL" id="MNBE01000701">
    <property type="protein sequence ID" value="OKO95988.1"/>
    <property type="molecule type" value="Genomic_DNA"/>
</dbReference>
<proteinExistence type="predicted"/>
<sequence>MLPHYHDLLAALIQSIKHLSETNGGSSEQDVRRLLNDGGWQLTGSPFRACQHDDHGSCWNQPEYLQQITPIRSNRNNESSSLHDHVNSAVVFGGPLKDPWFSLFSPVSGQYQNGQDTISV</sequence>
<comment type="caution">
    <text evidence="1">The sequence shown here is derived from an EMBL/GenBank/DDBJ whole genome shotgun (WGS) entry which is preliminary data.</text>
</comment>
<organism evidence="1 2">
    <name type="scientific">Penicillium subrubescens</name>
    <dbReference type="NCBI Taxonomy" id="1316194"/>
    <lineage>
        <taxon>Eukaryota</taxon>
        <taxon>Fungi</taxon>
        <taxon>Dikarya</taxon>
        <taxon>Ascomycota</taxon>
        <taxon>Pezizomycotina</taxon>
        <taxon>Eurotiomycetes</taxon>
        <taxon>Eurotiomycetidae</taxon>
        <taxon>Eurotiales</taxon>
        <taxon>Aspergillaceae</taxon>
        <taxon>Penicillium</taxon>
    </lineage>
</organism>
<dbReference type="Proteomes" id="UP000186955">
    <property type="component" value="Unassembled WGS sequence"/>
</dbReference>
<name>A0A1Q5T730_9EURO</name>
<accession>A0A1Q5T730</accession>
<dbReference type="OrthoDB" id="1577640at2759"/>
<evidence type="ECO:0000313" key="2">
    <source>
        <dbReference type="Proteomes" id="UP000186955"/>
    </source>
</evidence>
<protein>
    <submittedName>
        <fullName evidence="1">Uncharacterized protein</fullName>
    </submittedName>
</protein>
<reference evidence="1 2" key="1">
    <citation type="submission" date="2016-10" db="EMBL/GenBank/DDBJ databases">
        <title>Genome sequence of the ascomycete fungus Penicillium subrubescens.</title>
        <authorList>
            <person name="De Vries R.P."/>
            <person name="Peng M."/>
            <person name="Dilokpimol A."/>
            <person name="Hilden K."/>
            <person name="Makela M.R."/>
            <person name="Grigoriev I."/>
            <person name="Riley R."/>
            <person name="Granchi Z."/>
        </authorList>
    </citation>
    <scope>NUCLEOTIDE SEQUENCE [LARGE SCALE GENOMIC DNA]</scope>
    <source>
        <strain evidence="1 2">CBS 132785</strain>
    </source>
</reference>